<evidence type="ECO:0000313" key="4">
    <source>
        <dbReference type="Proteomes" id="UP001301769"/>
    </source>
</evidence>
<organism evidence="3 4">
    <name type="scientific">Rhypophila decipiens</name>
    <dbReference type="NCBI Taxonomy" id="261697"/>
    <lineage>
        <taxon>Eukaryota</taxon>
        <taxon>Fungi</taxon>
        <taxon>Dikarya</taxon>
        <taxon>Ascomycota</taxon>
        <taxon>Pezizomycotina</taxon>
        <taxon>Sordariomycetes</taxon>
        <taxon>Sordariomycetidae</taxon>
        <taxon>Sordariales</taxon>
        <taxon>Naviculisporaceae</taxon>
        <taxon>Rhypophila</taxon>
    </lineage>
</organism>
<evidence type="ECO:0000256" key="1">
    <source>
        <dbReference type="SAM" id="MobiDB-lite"/>
    </source>
</evidence>
<reference evidence="3" key="1">
    <citation type="journal article" date="2023" name="Mol. Phylogenet. Evol.">
        <title>Genome-scale phylogeny and comparative genomics of the fungal order Sordariales.</title>
        <authorList>
            <person name="Hensen N."/>
            <person name="Bonometti L."/>
            <person name="Westerberg I."/>
            <person name="Brannstrom I.O."/>
            <person name="Guillou S."/>
            <person name="Cros-Aarteil S."/>
            <person name="Calhoun S."/>
            <person name="Haridas S."/>
            <person name="Kuo A."/>
            <person name="Mondo S."/>
            <person name="Pangilinan J."/>
            <person name="Riley R."/>
            <person name="LaButti K."/>
            <person name="Andreopoulos B."/>
            <person name="Lipzen A."/>
            <person name="Chen C."/>
            <person name="Yan M."/>
            <person name="Daum C."/>
            <person name="Ng V."/>
            <person name="Clum A."/>
            <person name="Steindorff A."/>
            <person name="Ohm R.A."/>
            <person name="Martin F."/>
            <person name="Silar P."/>
            <person name="Natvig D.O."/>
            <person name="Lalanne C."/>
            <person name="Gautier V."/>
            <person name="Ament-Velasquez S.L."/>
            <person name="Kruys A."/>
            <person name="Hutchinson M.I."/>
            <person name="Powell A.J."/>
            <person name="Barry K."/>
            <person name="Miller A.N."/>
            <person name="Grigoriev I.V."/>
            <person name="Debuchy R."/>
            <person name="Gladieux P."/>
            <person name="Hiltunen Thoren M."/>
            <person name="Johannesson H."/>
        </authorList>
    </citation>
    <scope>NUCLEOTIDE SEQUENCE</scope>
    <source>
        <strain evidence="3">PSN293</strain>
    </source>
</reference>
<keyword evidence="2" id="KW-1133">Transmembrane helix</keyword>
<feature type="compositionally biased region" description="Basic residues" evidence="1">
    <location>
        <begin position="161"/>
        <end position="171"/>
    </location>
</feature>
<sequence length="171" mass="18026">MTTPTTTHAFPLATEGADTFGTGADVGPGNPGSGPVEDGSSAGASGSSSNGIVISRGGLIAIIIVVVLVALVGILSAVLFYVAKKREWTVKETIRKSARKVVTALTPRRSEFPKSVKDYPSSGSKSRGNKISLDDVPPTPRITPEHYKMDLEKGSPDRSGKKSKRNNFSRK</sequence>
<protein>
    <submittedName>
        <fullName evidence="3">Uncharacterized protein</fullName>
    </submittedName>
</protein>
<gene>
    <name evidence="3" type="ORF">QBC37DRAFT_367549</name>
</gene>
<keyword evidence="2" id="KW-0472">Membrane</keyword>
<dbReference type="Proteomes" id="UP001301769">
    <property type="component" value="Unassembled WGS sequence"/>
</dbReference>
<feature type="transmembrane region" description="Helical" evidence="2">
    <location>
        <begin position="59"/>
        <end position="82"/>
    </location>
</feature>
<evidence type="ECO:0000313" key="3">
    <source>
        <dbReference type="EMBL" id="KAK4219944.1"/>
    </source>
</evidence>
<keyword evidence="4" id="KW-1185">Reference proteome</keyword>
<reference evidence="3" key="2">
    <citation type="submission" date="2023-05" db="EMBL/GenBank/DDBJ databases">
        <authorList>
            <consortium name="Lawrence Berkeley National Laboratory"/>
            <person name="Steindorff A."/>
            <person name="Hensen N."/>
            <person name="Bonometti L."/>
            <person name="Westerberg I."/>
            <person name="Brannstrom I.O."/>
            <person name="Guillou S."/>
            <person name="Cros-Aarteil S."/>
            <person name="Calhoun S."/>
            <person name="Haridas S."/>
            <person name="Kuo A."/>
            <person name="Mondo S."/>
            <person name="Pangilinan J."/>
            <person name="Riley R."/>
            <person name="Labutti K."/>
            <person name="Andreopoulos B."/>
            <person name="Lipzen A."/>
            <person name="Chen C."/>
            <person name="Yanf M."/>
            <person name="Daum C."/>
            <person name="Ng V."/>
            <person name="Clum A."/>
            <person name="Ohm R."/>
            <person name="Martin F."/>
            <person name="Silar P."/>
            <person name="Natvig D."/>
            <person name="Lalanne C."/>
            <person name="Gautier V."/>
            <person name="Ament-Velasquez S.L."/>
            <person name="Kruys A."/>
            <person name="Hutchinson M.I."/>
            <person name="Powell A.J."/>
            <person name="Barry K."/>
            <person name="Miller A.N."/>
            <person name="Grigoriev I.V."/>
            <person name="Debuchy R."/>
            <person name="Gladieux P."/>
            <person name="Thoren M.H."/>
            <person name="Johannesson H."/>
        </authorList>
    </citation>
    <scope>NUCLEOTIDE SEQUENCE</scope>
    <source>
        <strain evidence="3">PSN293</strain>
    </source>
</reference>
<feature type="compositionally biased region" description="Basic and acidic residues" evidence="1">
    <location>
        <begin position="143"/>
        <end position="160"/>
    </location>
</feature>
<comment type="caution">
    <text evidence="3">The sequence shown here is derived from an EMBL/GenBank/DDBJ whole genome shotgun (WGS) entry which is preliminary data.</text>
</comment>
<evidence type="ECO:0000256" key="2">
    <source>
        <dbReference type="SAM" id="Phobius"/>
    </source>
</evidence>
<proteinExistence type="predicted"/>
<feature type="region of interest" description="Disordered" evidence="1">
    <location>
        <begin position="112"/>
        <end position="171"/>
    </location>
</feature>
<feature type="region of interest" description="Disordered" evidence="1">
    <location>
        <begin position="1"/>
        <end position="47"/>
    </location>
</feature>
<name>A0AAN6YIX3_9PEZI</name>
<accession>A0AAN6YIX3</accession>
<keyword evidence="2" id="KW-0812">Transmembrane</keyword>
<dbReference type="EMBL" id="MU858046">
    <property type="protein sequence ID" value="KAK4219944.1"/>
    <property type="molecule type" value="Genomic_DNA"/>
</dbReference>
<dbReference type="AlphaFoldDB" id="A0AAN6YIX3"/>